<accession>A0A7W8A972</accession>
<comment type="caution">
    <text evidence="2">The sequence shown here is derived from an EMBL/GenBank/DDBJ whole genome shotgun (WGS) entry which is preliminary data.</text>
</comment>
<name>A0A7W8A972_9ACTN</name>
<dbReference type="RefSeq" id="WP_184969686.1">
    <property type="nucleotide sequence ID" value="NZ_JACHIN010000012.1"/>
</dbReference>
<evidence type="ECO:0000313" key="2">
    <source>
        <dbReference type="EMBL" id="MBB5081913.1"/>
    </source>
</evidence>
<feature type="chain" id="PRO_5031540971" description="Secreted protein" evidence="1">
    <location>
        <begin position="28"/>
        <end position="135"/>
    </location>
</feature>
<dbReference type="Proteomes" id="UP000568380">
    <property type="component" value="Unassembled WGS sequence"/>
</dbReference>
<feature type="signal peptide" evidence="1">
    <location>
        <begin position="1"/>
        <end position="27"/>
    </location>
</feature>
<evidence type="ECO:0000313" key="3">
    <source>
        <dbReference type="Proteomes" id="UP000568380"/>
    </source>
</evidence>
<dbReference type="EMBL" id="JACHIN010000012">
    <property type="protein sequence ID" value="MBB5081913.1"/>
    <property type="molecule type" value="Genomic_DNA"/>
</dbReference>
<protein>
    <recommendedName>
        <fullName evidence="4">Secreted protein</fullName>
    </recommendedName>
</protein>
<dbReference type="AlphaFoldDB" id="A0A7W8A972"/>
<evidence type="ECO:0000256" key="1">
    <source>
        <dbReference type="SAM" id="SignalP"/>
    </source>
</evidence>
<proteinExistence type="predicted"/>
<organism evidence="2 3">
    <name type="scientific">Nonomuraea endophytica</name>
    <dbReference type="NCBI Taxonomy" id="714136"/>
    <lineage>
        <taxon>Bacteria</taxon>
        <taxon>Bacillati</taxon>
        <taxon>Actinomycetota</taxon>
        <taxon>Actinomycetes</taxon>
        <taxon>Streptosporangiales</taxon>
        <taxon>Streptosporangiaceae</taxon>
        <taxon>Nonomuraea</taxon>
    </lineage>
</organism>
<keyword evidence="1" id="KW-0732">Signal</keyword>
<evidence type="ECO:0008006" key="4">
    <source>
        <dbReference type="Google" id="ProtNLM"/>
    </source>
</evidence>
<reference evidence="2 3" key="1">
    <citation type="submission" date="2020-08" db="EMBL/GenBank/DDBJ databases">
        <title>Genomic Encyclopedia of Type Strains, Phase IV (KMG-IV): sequencing the most valuable type-strain genomes for metagenomic binning, comparative biology and taxonomic classification.</title>
        <authorList>
            <person name="Goeker M."/>
        </authorList>
    </citation>
    <scope>NUCLEOTIDE SEQUENCE [LARGE SCALE GENOMIC DNA]</scope>
    <source>
        <strain evidence="2 3">DSM 45385</strain>
    </source>
</reference>
<sequence length="135" mass="14822">MRRRLKALAAGLAAITAVAVTASPAYAAHDWGEVFKGCRNHVIFDYARDGSGRMAGQGVLVCDQVRSVLRPEITVGYRNKFYFKGNLCTSVSYCATPMLYVPYQAGYRYTAQNAGTINQDFIWPQSAWAIVTVTG</sequence>
<keyword evidence="3" id="KW-1185">Reference proteome</keyword>
<gene>
    <name evidence="2" type="ORF">HNR40_007408</name>
</gene>